<evidence type="ECO:0000313" key="3">
    <source>
        <dbReference type="Proteomes" id="UP000231263"/>
    </source>
</evidence>
<reference evidence="3" key="1">
    <citation type="submission" date="2017-09" db="EMBL/GenBank/DDBJ databases">
        <title>Depth-based differentiation of microbial function through sediment-hosted aquifers and enrichment of novel symbionts in the deep terrestrial subsurface.</title>
        <authorList>
            <person name="Probst A.J."/>
            <person name="Ladd B."/>
            <person name="Jarett J.K."/>
            <person name="Geller-Mcgrath D.E."/>
            <person name="Sieber C.M.K."/>
            <person name="Emerson J.B."/>
            <person name="Anantharaman K."/>
            <person name="Thomas B.C."/>
            <person name="Malmstrom R."/>
            <person name="Stieglmeier M."/>
            <person name="Klingl A."/>
            <person name="Woyke T."/>
            <person name="Ryan C.M."/>
            <person name="Banfield J.F."/>
        </authorList>
    </citation>
    <scope>NUCLEOTIDE SEQUENCE [LARGE SCALE GENOMIC DNA]</scope>
</reference>
<name>A0A2M7XG41_9BACT</name>
<protein>
    <submittedName>
        <fullName evidence="2">Uncharacterized protein</fullName>
    </submittedName>
</protein>
<proteinExistence type="predicted"/>
<gene>
    <name evidence="2" type="ORF">CO173_01400</name>
</gene>
<sequence>MAQENNATHWVLGGALLLIGLFVIIALVLTRSQTETTTVQITQATPTVDAVKLCINEAVAVGSCVGVSEFTGANTTSTEMDLFVQVSDANGYGDIASVGGSLYRSSVGLAACNTGSIGAGSEYDGNSCYSNYDGQTSGGILSCAQNDIVSTTSAWWKCDVTLQYWMDATDPSSNFAAENWAMDAIVVDSQSNTGISVNPSTFRNNTVLSMNFGSSTISYGPMSLGATKAGVSVLGTAQGNSDVDMTIAANSAVMTCDGVGSANIPVANQRFGTSDSAYEALASALSNSPQDLDFEVNVNDNELLARTSETVAPSDTVFFGIGIPASGVSGTCTVAATLAAINH</sequence>
<keyword evidence="1" id="KW-1133">Transmembrane helix</keyword>
<organism evidence="2 3">
    <name type="scientific">Candidatus Uhrbacteria bacterium CG_4_9_14_3_um_filter_41_35</name>
    <dbReference type="NCBI Taxonomy" id="1975034"/>
    <lineage>
        <taxon>Bacteria</taxon>
        <taxon>Candidatus Uhriibacteriota</taxon>
    </lineage>
</organism>
<feature type="transmembrane region" description="Helical" evidence="1">
    <location>
        <begin position="7"/>
        <end position="29"/>
    </location>
</feature>
<keyword evidence="1" id="KW-0812">Transmembrane</keyword>
<dbReference type="EMBL" id="PFWT01000007">
    <property type="protein sequence ID" value="PJA46860.1"/>
    <property type="molecule type" value="Genomic_DNA"/>
</dbReference>
<keyword evidence="1" id="KW-0472">Membrane</keyword>
<evidence type="ECO:0000313" key="2">
    <source>
        <dbReference type="EMBL" id="PJA46860.1"/>
    </source>
</evidence>
<dbReference type="AlphaFoldDB" id="A0A2M7XG41"/>
<comment type="caution">
    <text evidence="2">The sequence shown here is derived from an EMBL/GenBank/DDBJ whole genome shotgun (WGS) entry which is preliminary data.</text>
</comment>
<evidence type="ECO:0000256" key="1">
    <source>
        <dbReference type="SAM" id="Phobius"/>
    </source>
</evidence>
<dbReference type="Proteomes" id="UP000231263">
    <property type="component" value="Unassembled WGS sequence"/>
</dbReference>
<accession>A0A2M7XG41</accession>